<sequence>MKRKPGPITQKRRKDADEESSSVKKSITETKLKKEIQRIHIGNTKRSCAHRKADDFASVLVAKEKGYKAGESTDPANAATTNTQVAEINENAPLAPGQAVDDANASEIVPPSDPPPPPQQVTRPDKLQSKRKITFNVNPMQRASSGTTARLAEFMTFVPTPGFKPPTTK</sequence>
<comment type="caution">
    <text evidence="2">The sequence shown here is derived from an EMBL/GenBank/DDBJ whole genome shotgun (WGS) entry which is preliminary data.</text>
</comment>
<evidence type="ECO:0000313" key="2">
    <source>
        <dbReference type="EMBL" id="RYQ83387.1"/>
    </source>
</evidence>
<proteinExistence type="predicted"/>
<accession>A0A444X122</accession>
<keyword evidence="3" id="KW-1185">Reference proteome</keyword>
<dbReference type="EMBL" id="SDMP01000020">
    <property type="protein sequence ID" value="RYQ83387.1"/>
    <property type="molecule type" value="Genomic_DNA"/>
</dbReference>
<evidence type="ECO:0000313" key="3">
    <source>
        <dbReference type="Proteomes" id="UP000289738"/>
    </source>
</evidence>
<feature type="compositionally biased region" description="Polar residues" evidence="1">
    <location>
        <begin position="135"/>
        <end position="147"/>
    </location>
</feature>
<dbReference type="Proteomes" id="UP000289738">
    <property type="component" value="Chromosome B10"/>
</dbReference>
<feature type="region of interest" description="Disordered" evidence="1">
    <location>
        <begin position="1"/>
        <end position="29"/>
    </location>
</feature>
<organism evidence="2 3">
    <name type="scientific">Arachis hypogaea</name>
    <name type="common">Peanut</name>
    <dbReference type="NCBI Taxonomy" id="3818"/>
    <lineage>
        <taxon>Eukaryota</taxon>
        <taxon>Viridiplantae</taxon>
        <taxon>Streptophyta</taxon>
        <taxon>Embryophyta</taxon>
        <taxon>Tracheophyta</taxon>
        <taxon>Spermatophyta</taxon>
        <taxon>Magnoliopsida</taxon>
        <taxon>eudicotyledons</taxon>
        <taxon>Gunneridae</taxon>
        <taxon>Pentapetalae</taxon>
        <taxon>rosids</taxon>
        <taxon>fabids</taxon>
        <taxon>Fabales</taxon>
        <taxon>Fabaceae</taxon>
        <taxon>Papilionoideae</taxon>
        <taxon>50 kb inversion clade</taxon>
        <taxon>dalbergioids sensu lato</taxon>
        <taxon>Dalbergieae</taxon>
        <taxon>Pterocarpus clade</taxon>
        <taxon>Arachis</taxon>
    </lineage>
</organism>
<reference evidence="2 3" key="1">
    <citation type="submission" date="2019-01" db="EMBL/GenBank/DDBJ databases">
        <title>Sequencing of cultivated peanut Arachis hypogaea provides insights into genome evolution and oil improvement.</title>
        <authorList>
            <person name="Chen X."/>
        </authorList>
    </citation>
    <scope>NUCLEOTIDE SEQUENCE [LARGE SCALE GENOMIC DNA]</scope>
    <source>
        <strain evidence="3">cv. Fuhuasheng</strain>
        <tissue evidence="2">Leaves</tissue>
    </source>
</reference>
<protein>
    <submittedName>
        <fullName evidence="2">Uncharacterized protein</fullName>
    </submittedName>
</protein>
<feature type="region of interest" description="Disordered" evidence="1">
    <location>
        <begin position="93"/>
        <end position="147"/>
    </location>
</feature>
<gene>
    <name evidence="2" type="ORF">Ahy_B10g102049</name>
</gene>
<dbReference type="AlphaFoldDB" id="A0A444X122"/>
<name>A0A444X122_ARAHY</name>
<evidence type="ECO:0000256" key="1">
    <source>
        <dbReference type="SAM" id="MobiDB-lite"/>
    </source>
</evidence>
<feature type="compositionally biased region" description="Basic residues" evidence="1">
    <location>
        <begin position="1"/>
        <end position="13"/>
    </location>
</feature>